<dbReference type="Gene3D" id="1.25.40.20">
    <property type="entry name" value="Ankyrin repeat-containing domain"/>
    <property type="match status" value="3"/>
</dbReference>
<feature type="domain" description="Calpain catalytic" evidence="6">
    <location>
        <begin position="656"/>
        <end position="805"/>
    </location>
</feature>
<proteinExistence type="predicted"/>
<dbReference type="SUPFAM" id="SSF49758">
    <property type="entry name" value="Calpain large subunit, middle domain (domain III)"/>
    <property type="match status" value="2"/>
</dbReference>
<dbReference type="VEuPathDB" id="CryptoDB:Vbra_6103"/>
<dbReference type="InterPro" id="IPR051297">
    <property type="entry name" value="PalB/RIM13"/>
</dbReference>
<name>A0A0G4FZT7_VITBC</name>
<dbReference type="Pfam" id="PF12796">
    <property type="entry name" value="Ank_2"/>
    <property type="match status" value="2"/>
</dbReference>
<dbReference type="Proteomes" id="UP000041254">
    <property type="component" value="Unassembled WGS sequence"/>
</dbReference>
<dbReference type="InParanoid" id="A0A0G4FZT7"/>
<keyword evidence="3" id="KW-0788">Thiol protease</keyword>
<dbReference type="PRINTS" id="PR00704">
    <property type="entry name" value="CALPAIN"/>
</dbReference>
<protein>
    <recommendedName>
        <fullName evidence="6">Calpain catalytic domain-containing protein</fullName>
    </recommendedName>
</protein>
<dbReference type="Gene3D" id="2.60.120.380">
    <property type="match status" value="1"/>
</dbReference>
<dbReference type="OrthoDB" id="167576at2759"/>
<evidence type="ECO:0000256" key="4">
    <source>
        <dbReference type="PIRSR" id="PIRSR622684-1"/>
    </source>
</evidence>
<dbReference type="InterPro" id="IPR022684">
    <property type="entry name" value="Calpain_cysteine_protease"/>
</dbReference>
<dbReference type="Pfam" id="PF00648">
    <property type="entry name" value="Peptidase_C2"/>
    <property type="match status" value="1"/>
</dbReference>
<reference evidence="7 8" key="1">
    <citation type="submission" date="2014-11" db="EMBL/GenBank/DDBJ databases">
        <authorList>
            <person name="Zhu J."/>
            <person name="Qi W."/>
            <person name="Song R."/>
        </authorList>
    </citation>
    <scope>NUCLEOTIDE SEQUENCE [LARGE SCALE GENOMIC DNA]</scope>
</reference>
<evidence type="ECO:0000313" key="7">
    <source>
        <dbReference type="EMBL" id="CEM21054.1"/>
    </source>
</evidence>
<dbReference type="STRING" id="1169540.A0A0G4FZT7"/>
<dbReference type="InterPro" id="IPR001300">
    <property type="entry name" value="Peptidase_C2_calpain_cat"/>
</dbReference>
<dbReference type="SUPFAM" id="SSF54001">
    <property type="entry name" value="Cysteine proteinases"/>
    <property type="match status" value="1"/>
</dbReference>
<dbReference type="GO" id="GO:0006508">
    <property type="term" value="P:proteolysis"/>
    <property type="evidence" value="ECO:0007669"/>
    <property type="project" value="UniProtKB-KW"/>
</dbReference>
<dbReference type="GO" id="GO:0004198">
    <property type="term" value="F:calcium-dependent cysteine-type endopeptidase activity"/>
    <property type="evidence" value="ECO:0007669"/>
    <property type="project" value="InterPro"/>
</dbReference>
<keyword evidence="1" id="KW-0645">Protease</keyword>
<dbReference type="SMART" id="SM00720">
    <property type="entry name" value="calpain_III"/>
    <property type="match status" value="1"/>
</dbReference>
<evidence type="ECO:0000259" key="6">
    <source>
        <dbReference type="PROSITE" id="PS50203"/>
    </source>
</evidence>
<evidence type="ECO:0000256" key="2">
    <source>
        <dbReference type="ARBA" id="ARBA00022801"/>
    </source>
</evidence>
<dbReference type="InterPro" id="IPR022683">
    <property type="entry name" value="Calpain_III"/>
</dbReference>
<evidence type="ECO:0000313" key="8">
    <source>
        <dbReference type="Proteomes" id="UP000041254"/>
    </source>
</evidence>
<keyword evidence="2" id="KW-0378">Hydrolase</keyword>
<gene>
    <name evidence="7" type="ORF">Vbra_6103</name>
</gene>
<accession>A0A0G4FZT7</accession>
<feature type="active site" evidence="4">
    <location>
        <position position="664"/>
    </location>
</feature>
<dbReference type="SUPFAM" id="SSF48403">
    <property type="entry name" value="Ankyrin repeat"/>
    <property type="match status" value="1"/>
</dbReference>
<dbReference type="SMART" id="SM00248">
    <property type="entry name" value="ANK"/>
    <property type="match status" value="9"/>
</dbReference>
<dbReference type="InterPro" id="IPR036213">
    <property type="entry name" value="Calpain_III_sf"/>
</dbReference>
<dbReference type="InterPro" id="IPR002110">
    <property type="entry name" value="Ankyrin_rpt"/>
</dbReference>
<sequence>MSSEGIEAADLILGYVLEISDKGGVTVSFAEATKKCLIGYQDRPDQRNDLRQLIDTAVIHGNRSLLHWAVRMGRGEVVSALLSFDLKHHIAKQDDVFKTPLHTVAQTGDMIVAPLVVSAADPSTLTIRDKAGQNCVHCAAVYRQPALVRSLAEAAKLNTDVTLMEDEDGFTPLHLSIFYDCIEITRLLADPRTIIHKGGVGLSALHYGCAKGKWSHVNVMLNAAALGSANTAIATVDEIGRTVLASAICASFAYAGGKDTVLRMVGLLHEKKASHVITARDRDGRIALHHAAKAASRDIVSALCSSEDVKCQDTIWKQTPLHQAAAFGNLSGLDELLKIVDRDALLLRDSASRTALHLAAECGRNECIRMLVKASEEKACPQLLDAVDEDGLLPLHIAIGCDEVEDRVVASLASKERVQCSRKDGQKAYHLAVSRERVTIMQIFLSRFGGDALQAKDNVRIAHLCPWICVRLYLCTEGGHPMICALARALEVTDPEAGLILKGRPITAADQELKKEREDKAFRIQKLLEEAPVSPQVEAGFVVVPSWLRKPKTEKEILEAGAAISGHSFPLWQEKDSDLLVKHHSRSQLYEDPTGIFSLSTRQKEVFAVGLDQFRRFPEAFHPDVEKWKAFPKTQDSISGDKQCCMAKESFSSDCVKQGRLGDCAFLNSLAALAYWEEKTGVPFLRKSIYPKEKAADTEMPVISPEGKYICRLYFNGGARKVVIDDLIPTLTNRPEVRLTGASVIPGETWVTVIEKAYAKTMGGYDAIQGSFAPDNLYMISGWSSEKIELDEVRSKSKDIGHLWEFIYPQLRDRKAVAPRESDDESIPADRKRSDGRFWMEFHEVAENFESLYIAYDPSRFAHRVEKHSRFNVTGQEAFVSSARKISAFSPQFVLEFHPSSTDLATEQVEVWIQLYRHVTASKNVKDAKEKKIGITTQVYEGADRVLSCNERAHVLNESDRRKKNTTLNYCSDSMMRLDKWKLRWWKTEGLKQRSSEDVHLKYNVVVGQMNRKEDFNFTLSVFSNVKVTLKELPPVIPEGWVSQYHDGEWTPETAGGQRYYSSFVTNPKYTVYCVETVESVILLESHQEYTVGLYINNEQRCRKSFNPNSMMLTNVKLAAGETTIIVSTFDPGCIGKYRLSIHTPPMKGDTVYPAVKRV</sequence>
<keyword evidence="8" id="KW-1185">Reference proteome</keyword>
<dbReference type="PANTHER" id="PTHR46143">
    <property type="entry name" value="CALPAIN-7"/>
    <property type="match status" value="1"/>
</dbReference>
<dbReference type="InterPro" id="IPR038765">
    <property type="entry name" value="Papain-like_cys_pep_sf"/>
</dbReference>
<comment type="caution">
    <text evidence="5">Lacks conserved residue(s) required for the propagation of feature annotation.</text>
</comment>
<evidence type="ECO:0000256" key="1">
    <source>
        <dbReference type="ARBA" id="ARBA00022670"/>
    </source>
</evidence>
<dbReference type="PhylomeDB" id="A0A0G4FZT7"/>
<dbReference type="PANTHER" id="PTHR46143:SF1">
    <property type="entry name" value="CALPAIN-7"/>
    <property type="match status" value="1"/>
</dbReference>
<evidence type="ECO:0000256" key="5">
    <source>
        <dbReference type="PROSITE-ProRule" id="PRU00239"/>
    </source>
</evidence>
<dbReference type="EMBL" id="CDMY01000533">
    <property type="protein sequence ID" value="CEM21054.1"/>
    <property type="molecule type" value="Genomic_DNA"/>
</dbReference>
<dbReference type="PROSITE" id="PS50203">
    <property type="entry name" value="CALPAIN_CAT"/>
    <property type="match status" value="1"/>
</dbReference>
<organism evidence="7 8">
    <name type="scientific">Vitrella brassicaformis (strain CCMP3155)</name>
    <dbReference type="NCBI Taxonomy" id="1169540"/>
    <lineage>
        <taxon>Eukaryota</taxon>
        <taxon>Sar</taxon>
        <taxon>Alveolata</taxon>
        <taxon>Colpodellida</taxon>
        <taxon>Vitrellaceae</taxon>
        <taxon>Vitrella</taxon>
    </lineage>
</organism>
<dbReference type="SMART" id="SM00230">
    <property type="entry name" value="CysPc"/>
    <property type="match status" value="1"/>
</dbReference>
<dbReference type="InterPro" id="IPR036770">
    <property type="entry name" value="Ankyrin_rpt-contain_sf"/>
</dbReference>
<evidence type="ECO:0000256" key="3">
    <source>
        <dbReference type="ARBA" id="ARBA00022807"/>
    </source>
</evidence>
<dbReference type="AlphaFoldDB" id="A0A0G4FZT7"/>